<proteinExistence type="predicted"/>
<accession>A0ABX8Z570</accession>
<protein>
    <submittedName>
        <fullName evidence="1">Uncharacterized protein</fullName>
    </submittedName>
</protein>
<dbReference type="Proteomes" id="UP000825679">
    <property type="component" value="Chromosome"/>
</dbReference>
<evidence type="ECO:0000313" key="2">
    <source>
        <dbReference type="Proteomes" id="UP000825679"/>
    </source>
</evidence>
<reference evidence="1 2" key="1">
    <citation type="submission" date="2021-08" db="EMBL/GenBank/DDBJ databases">
        <title>complete genome sequencing of Deefgea sp. D25.</title>
        <authorList>
            <person name="Bae J.-W."/>
            <person name="Gim D.-H."/>
        </authorList>
    </citation>
    <scope>NUCLEOTIDE SEQUENCE [LARGE SCALE GENOMIC DNA]</scope>
    <source>
        <strain evidence="1 2">D25</strain>
    </source>
</reference>
<sequence>MDHTFYEKTAAGQQEISSRSANLSFRERQLLIVIDGQMSVEALTKLMPLSDLLVRLEKLQAAGFITQLDASATTTPIGSKPLPSAAALAEIRSILHQGNMLYLGGEFTTALQSQFDHAETRQELEHLIAEWYEELLNQGKMRYAEQQLGQIRLLLSASS</sequence>
<name>A0ABX8Z570_9NEIS</name>
<organism evidence="1 2">
    <name type="scientific">Deefgea tanakiae</name>
    <dbReference type="NCBI Taxonomy" id="2865840"/>
    <lineage>
        <taxon>Bacteria</taxon>
        <taxon>Pseudomonadati</taxon>
        <taxon>Pseudomonadota</taxon>
        <taxon>Betaproteobacteria</taxon>
        <taxon>Neisseriales</taxon>
        <taxon>Chitinibacteraceae</taxon>
        <taxon>Deefgea</taxon>
    </lineage>
</organism>
<gene>
    <name evidence="1" type="ORF">K4H28_15900</name>
</gene>
<keyword evidence="2" id="KW-1185">Reference proteome</keyword>
<dbReference type="EMBL" id="CP081150">
    <property type="protein sequence ID" value="QZA77727.1"/>
    <property type="molecule type" value="Genomic_DNA"/>
</dbReference>
<evidence type="ECO:0000313" key="1">
    <source>
        <dbReference type="EMBL" id="QZA77727.1"/>
    </source>
</evidence>
<dbReference type="RefSeq" id="WP_221006107.1">
    <property type="nucleotide sequence ID" value="NZ_CP081150.1"/>
</dbReference>